<accession>A0A840QK28</accession>
<dbReference type="Proteomes" id="UP000584374">
    <property type="component" value="Unassembled WGS sequence"/>
</dbReference>
<evidence type="ECO:0000313" key="2">
    <source>
        <dbReference type="Proteomes" id="UP000584374"/>
    </source>
</evidence>
<proteinExistence type="predicted"/>
<name>A0A840QK28_9PSEU</name>
<dbReference type="EMBL" id="JACHIW010000002">
    <property type="protein sequence ID" value="MBB5159679.1"/>
    <property type="molecule type" value="Genomic_DNA"/>
</dbReference>
<gene>
    <name evidence="1" type="ORF">BJ970_007278</name>
</gene>
<reference evidence="1 2" key="1">
    <citation type="submission" date="2020-08" db="EMBL/GenBank/DDBJ databases">
        <title>Sequencing the genomes of 1000 actinobacteria strains.</title>
        <authorList>
            <person name="Klenk H.-P."/>
        </authorList>
    </citation>
    <scope>NUCLEOTIDE SEQUENCE [LARGE SCALE GENOMIC DNA]</scope>
    <source>
        <strain evidence="1 2">DSM 45584</strain>
    </source>
</reference>
<organism evidence="1 2">
    <name type="scientific">Saccharopolyspora phatthalungensis</name>
    <dbReference type="NCBI Taxonomy" id="664693"/>
    <lineage>
        <taxon>Bacteria</taxon>
        <taxon>Bacillati</taxon>
        <taxon>Actinomycetota</taxon>
        <taxon>Actinomycetes</taxon>
        <taxon>Pseudonocardiales</taxon>
        <taxon>Pseudonocardiaceae</taxon>
        <taxon>Saccharopolyspora</taxon>
    </lineage>
</organism>
<keyword evidence="2" id="KW-1185">Reference proteome</keyword>
<sequence>MAVCNGFYLFNAGLQVFRAGDEGLGPELARWNHPDTWKETYGKQAEGVFCFAQDLFGVQFAIIDNKQVVAFDPETAQRTPLGESMEEWAQWLLDDPQVRTAGPLATAWQDIHGALDHSNRLLPVQLFVLGGPYELANLRSVDAAEAMRIRGPLARQLRLASDGTIIDFHIGGNR</sequence>
<evidence type="ECO:0000313" key="1">
    <source>
        <dbReference type="EMBL" id="MBB5159679.1"/>
    </source>
</evidence>
<dbReference type="AlphaFoldDB" id="A0A840QK28"/>
<protein>
    <recommendedName>
        <fullName evidence="3">T6SS immunity protein Tdi1 C-terminal domain-containing protein</fullName>
    </recommendedName>
</protein>
<comment type="caution">
    <text evidence="1">The sequence shown here is derived from an EMBL/GenBank/DDBJ whole genome shotgun (WGS) entry which is preliminary data.</text>
</comment>
<evidence type="ECO:0008006" key="3">
    <source>
        <dbReference type="Google" id="ProtNLM"/>
    </source>
</evidence>